<feature type="transmembrane region" description="Helical" evidence="1">
    <location>
        <begin position="31"/>
        <end position="51"/>
    </location>
</feature>
<proteinExistence type="predicted"/>
<evidence type="ECO:0000256" key="1">
    <source>
        <dbReference type="SAM" id="Phobius"/>
    </source>
</evidence>
<dbReference type="Proteomes" id="UP001597557">
    <property type="component" value="Unassembled WGS sequence"/>
</dbReference>
<name>A0ABW5YCC0_9SPHI</name>
<dbReference type="InterPro" id="IPR045938">
    <property type="entry name" value="DUF6358"/>
</dbReference>
<keyword evidence="1" id="KW-1133">Transmembrane helix</keyword>
<dbReference type="Pfam" id="PF19885">
    <property type="entry name" value="DUF6358"/>
    <property type="match status" value="1"/>
</dbReference>
<keyword evidence="1" id="KW-0812">Transmembrane</keyword>
<keyword evidence="1" id="KW-0472">Membrane</keyword>
<keyword evidence="3" id="KW-1185">Reference proteome</keyword>
<dbReference type="EMBL" id="JBHUPD010000002">
    <property type="protein sequence ID" value="MFD2872988.1"/>
    <property type="molecule type" value="Genomic_DNA"/>
</dbReference>
<evidence type="ECO:0000313" key="3">
    <source>
        <dbReference type="Proteomes" id="UP001597557"/>
    </source>
</evidence>
<reference evidence="3" key="1">
    <citation type="journal article" date="2019" name="Int. J. Syst. Evol. Microbiol.">
        <title>The Global Catalogue of Microorganisms (GCM) 10K type strain sequencing project: providing services to taxonomists for standard genome sequencing and annotation.</title>
        <authorList>
            <consortium name="The Broad Institute Genomics Platform"/>
            <consortium name="The Broad Institute Genome Sequencing Center for Infectious Disease"/>
            <person name="Wu L."/>
            <person name="Ma J."/>
        </authorList>
    </citation>
    <scope>NUCLEOTIDE SEQUENCE [LARGE SCALE GENOMIC DNA]</scope>
    <source>
        <strain evidence="3">KCTC 22437</strain>
    </source>
</reference>
<accession>A0ABW5YCC0</accession>
<sequence>MKKKIFLNSFFTLCLFACLILAWTGFNNKNYGFLAAGIVGAILFGVLKARLIKDVRNTMRP</sequence>
<dbReference type="RefSeq" id="WP_377185258.1">
    <property type="nucleotide sequence ID" value="NZ_JBHUPD010000002.1"/>
</dbReference>
<protein>
    <submittedName>
        <fullName evidence="2">DUF6358 family protein</fullName>
    </submittedName>
</protein>
<comment type="caution">
    <text evidence="2">The sequence shown here is derived from an EMBL/GenBank/DDBJ whole genome shotgun (WGS) entry which is preliminary data.</text>
</comment>
<evidence type="ECO:0000313" key="2">
    <source>
        <dbReference type="EMBL" id="MFD2872988.1"/>
    </source>
</evidence>
<gene>
    <name evidence="2" type="ORF">ACFS5N_10950</name>
</gene>
<organism evidence="2 3">
    <name type="scientific">Mucilaginibacter ximonensis</name>
    <dbReference type="NCBI Taxonomy" id="538021"/>
    <lineage>
        <taxon>Bacteria</taxon>
        <taxon>Pseudomonadati</taxon>
        <taxon>Bacteroidota</taxon>
        <taxon>Sphingobacteriia</taxon>
        <taxon>Sphingobacteriales</taxon>
        <taxon>Sphingobacteriaceae</taxon>
        <taxon>Mucilaginibacter</taxon>
    </lineage>
</organism>
<feature type="transmembrane region" description="Helical" evidence="1">
    <location>
        <begin position="5"/>
        <end position="25"/>
    </location>
</feature>